<protein>
    <submittedName>
        <fullName evidence="2">Uncharacterized protein</fullName>
    </submittedName>
</protein>
<dbReference type="HOGENOM" id="CLU_2022783_0_0_4"/>
<dbReference type="KEGG" id="vei:Veis_0986"/>
<organism evidence="2 3">
    <name type="scientific">Verminephrobacter eiseniae (strain EF01-2)</name>
    <dbReference type="NCBI Taxonomy" id="391735"/>
    <lineage>
        <taxon>Bacteria</taxon>
        <taxon>Pseudomonadati</taxon>
        <taxon>Pseudomonadota</taxon>
        <taxon>Betaproteobacteria</taxon>
        <taxon>Burkholderiales</taxon>
        <taxon>Comamonadaceae</taxon>
        <taxon>Verminephrobacter</taxon>
    </lineage>
</organism>
<feature type="transmembrane region" description="Helical" evidence="1">
    <location>
        <begin position="99"/>
        <end position="118"/>
    </location>
</feature>
<keyword evidence="3" id="KW-1185">Reference proteome</keyword>
<gene>
    <name evidence="2" type="ordered locus">Veis_0986</name>
</gene>
<sequence length="119" mass="13016">MWMAVLKLVPWGDVIKATPQILQAAKKLLGSARKDTAVAAQEGAVPPADAQWQHLHDRVTQLEQEQRDGALLIESLAAQNAQLVLAIEALRRHSQRSTWALLTLGVLGLGLLLLALLFR</sequence>
<dbReference type="eggNOG" id="ENOG5032VI9">
    <property type="taxonomic scope" value="Bacteria"/>
</dbReference>
<name>A1WGK6_VEREI</name>
<keyword evidence="1" id="KW-0472">Membrane</keyword>
<evidence type="ECO:0000313" key="2">
    <source>
        <dbReference type="EMBL" id="ABM56763.1"/>
    </source>
</evidence>
<evidence type="ECO:0000313" key="3">
    <source>
        <dbReference type="Proteomes" id="UP000000374"/>
    </source>
</evidence>
<proteinExistence type="predicted"/>
<dbReference type="Proteomes" id="UP000000374">
    <property type="component" value="Chromosome"/>
</dbReference>
<accession>A1WGK6</accession>
<keyword evidence="1" id="KW-1133">Transmembrane helix</keyword>
<dbReference type="OrthoDB" id="8564508at2"/>
<dbReference type="EMBL" id="CP000542">
    <property type="protein sequence ID" value="ABM56763.1"/>
    <property type="molecule type" value="Genomic_DNA"/>
</dbReference>
<keyword evidence="1" id="KW-0812">Transmembrane</keyword>
<dbReference type="GeneID" id="76459663"/>
<dbReference type="RefSeq" id="WP_011808775.1">
    <property type="nucleotide sequence ID" value="NC_008786.1"/>
</dbReference>
<reference evidence="3" key="1">
    <citation type="submission" date="2006-12" db="EMBL/GenBank/DDBJ databases">
        <title>Complete sequence of chromosome 1 of Verminephrobacter eiseniae EF01-2.</title>
        <authorList>
            <person name="Copeland A."/>
            <person name="Lucas S."/>
            <person name="Lapidus A."/>
            <person name="Barry K."/>
            <person name="Detter J.C."/>
            <person name="Glavina del Rio T."/>
            <person name="Dalin E."/>
            <person name="Tice H."/>
            <person name="Pitluck S."/>
            <person name="Chertkov O."/>
            <person name="Brettin T."/>
            <person name="Bruce D."/>
            <person name="Han C."/>
            <person name="Tapia R."/>
            <person name="Gilna P."/>
            <person name="Schmutz J."/>
            <person name="Larimer F."/>
            <person name="Land M."/>
            <person name="Hauser L."/>
            <person name="Kyrpides N."/>
            <person name="Kim E."/>
            <person name="Stahl D."/>
            <person name="Richardson P."/>
        </authorList>
    </citation>
    <scope>NUCLEOTIDE SEQUENCE [LARGE SCALE GENOMIC DNA]</scope>
    <source>
        <strain evidence="3">EF01-2</strain>
    </source>
</reference>
<evidence type="ECO:0000256" key="1">
    <source>
        <dbReference type="SAM" id="Phobius"/>
    </source>
</evidence>
<dbReference type="AlphaFoldDB" id="A1WGK6"/>